<evidence type="ECO:0000256" key="1">
    <source>
        <dbReference type="ARBA" id="ARBA00006226"/>
    </source>
</evidence>
<dbReference type="AlphaFoldDB" id="A0AA49FLI2"/>
<organism evidence="3">
    <name type="scientific">Candidatus Nitricoxidivorans perseverans</name>
    <dbReference type="NCBI Taxonomy" id="2975601"/>
    <lineage>
        <taxon>Bacteria</taxon>
        <taxon>Pseudomonadati</taxon>
        <taxon>Pseudomonadota</taxon>
        <taxon>Betaproteobacteria</taxon>
        <taxon>Nitrosomonadales</taxon>
        <taxon>Sterolibacteriaceae</taxon>
        <taxon>Candidatus Nitricoxidivorans</taxon>
    </lineage>
</organism>
<dbReference type="PANTHER" id="PTHR35601:SF1">
    <property type="entry name" value="TOXIN RELE"/>
    <property type="match status" value="1"/>
</dbReference>
<evidence type="ECO:0000256" key="2">
    <source>
        <dbReference type="ARBA" id="ARBA00022649"/>
    </source>
</evidence>
<dbReference type="Proteomes" id="UP001234916">
    <property type="component" value="Chromosome"/>
</dbReference>
<sequence length="100" mass="11732">MRYSLEFRDSAWKEWQKLDRGMREQFKARLAERLENPHVESARLAGMPDCYKIKLRAAGYRLVYQVFDARVVVVVVAIGKREDSAVYRKAQGRLKRGEGR</sequence>
<reference evidence="3" key="1">
    <citation type="journal article" date="2023" name="Nat. Microbiol.">
        <title>Enrichment and characterization of a nitric oxide-reducing microbial community in a continuous bioreactor.</title>
        <authorList>
            <person name="Garrido-Amador P."/>
            <person name="Stortenbeker N."/>
            <person name="Wessels H.J.C.T."/>
            <person name="Speth D.R."/>
            <person name="Garcia-Heredia I."/>
            <person name="Kartal B."/>
        </authorList>
    </citation>
    <scope>NUCLEOTIDE SEQUENCE</scope>
    <source>
        <strain evidence="3">MAG1</strain>
    </source>
</reference>
<name>A0AA49FLI2_9PROT</name>
<dbReference type="SUPFAM" id="SSF143011">
    <property type="entry name" value="RelE-like"/>
    <property type="match status" value="1"/>
</dbReference>
<dbReference type="Gene3D" id="3.30.2310.20">
    <property type="entry name" value="RelE-like"/>
    <property type="match status" value="1"/>
</dbReference>
<proteinExistence type="inferred from homology"/>
<gene>
    <name evidence="3" type="ORF">OHM77_01980</name>
</gene>
<accession>A0AA49FLI2</accession>
<dbReference type="InterPro" id="IPR035093">
    <property type="entry name" value="RelE/ParE_toxin_dom_sf"/>
</dbReference>
<evidence type="ECO:0000313" key="3">
    <source>
        <dbReference type="EMBL" id="WIM06084.1"/>
    </source>
</evidence>
<dbReference type="EMBL" id="CP107246">
    <property type="protein sequence ID" value="WIM06084.1"/>
    <property type="molecule type" value="Genomic_DNA"/>
</dbReference>
<comment type="similarity">
    <text evidence="1">Belongs to the RelE toxin family.</text>
</comment>
<dbReference type="PANTHER" id="PTHR35601">
    <property type="entry name" value="TOXIN RELE"/>
    <property type="match status" value="1"/>
</dbReference>
<dbReference type="KEGG" id="npv:OHM77_01980"/>
<protein>
    <submittedName>
        <fullName evidence="3">Type II toxin-antitoxin system RelE/ParE family toxin</fullName>
    </submittedName>
</protein>
<dbReference type="InterPro" id="IPR007712">
    <property type="entry name" value="RelE/ParE_toxin"/>
</dbReference>
<dbReference type="NCBIfam" id="TIGR02385">
    <property type="entry name" value="RelE_StbE"/>
    <property type="match status" value="1"/>
</dbReference>
<dbReference type="Pfam" id="PF05016">
    <property type="entry name" value="ParE_toxin"/>
    <property type="match status" value="1"/>
</dbReference>
<keyword evidence="2" id="KW-1277">Toxin-antitoxin system</keyword>